<keyword evidence="3" id="KW-1185">Reference proteome</keyword>
<dbReference type="Proteomes" id="UP001565243">
    <property type="component" value="Unassembled WGS sequence"/>
</dbReference>
<evidence type="ECO:0000259" key="1">
    <source>
        <dbReference type="Pfam" id="PF10908"/>
    </source>
</evidence>
<proteinExistence type="predicted"/>
<reference evidence="2 3" key="1">
    <citation type="submission" date="2024-07" db="EMBL/GenBank/DDBJ databases">
        <authorList>
            <person name="Hebao G."/>
        </authorList>
    </citation>
    <scope>NUCLEOTIDE SEQUENCE [LARGE SCALE GENOMIC DNA]</scope>
    <source>
        <strain evidence="2 3">ACCC 02193</strain>
    </source>
</reference>
<name>A0ABV4E5A7_9GAMM</name>
<feature type="domain" description="Tlde1" evidence="1">
    <location>
        <begin position="24"/>
        <end position="109"/>
    </location>
</feature>
<protein>
    <submittedName>
        <fullName evidence="2">Tlde1 domain-containing protein</fullName>
    </submittedName>
</protein>
<evidence type="ECO:0000313" key="2">
    <source>
        <dbReference type="EMBL" id="MEY8770015.1"/>
    </source>
</evidence>
<organism evidence="2 3">
    <name type="scientific">Erwinia aeris</name>
    <dbReference type="NCBI Taxonomy" id="3239803"/>
    <lineage>
        <taxon>Bacteria</taxon>
        <taxon>Pseudomonadati</taxon>
        <taxon>Pseudomonadota</taxon>
        <taxon>Gammaproteobacteria</taxon>
        <taxon>Enterobacterales</taxon>
        <taxon>Erwiniaceae</taxon>
        <taxon>Erwinia</taxon>
    </lineage>
</organism>
<dbReference type="Pfam" id="PF10908">
    <property type="entry name" value="Tlde1_dom"/>
    <property type="match status" value="1"/>
</dbReference>
<gene>
    <name evidence="2" type="ORF">AB6T85_06160</name>
</gene>
<comment type="caution">
    <text evidence="2">The sequence shown here is derived from an EMBL/GenBank/DDBJ whole genome shotgun (WGS) entry which is preliminary data.</text>
</comment>
<dbReference type="InterPro" id="IPR021225">
    <property type="entry name" value="Tlde1_dom"/>
</dbReference>
<dbReference type="RefSeq" id="WP_301729867.1">
    <property type="nucleotide sequence ID" value="NZ_JBGFFX010000002.1"/>
</dbReference>
<evidence type="ECO:0000313" key="3">
    <source>
        <dbReference type="Proteomes" id="UP001565243"/>
    </source>
</evidence>
<sequence length="120" mass="13219">MAWIYNVITKKFSRNGDYKFSAEYAGSPGYKDNPDDECVKNKGLLPRGNYHITGPIAVHPTAGRYVIRLTPHSGNSMCGREGFLIHGGNGRGTASNGCIILMRGYREKIIESGDKELIVQ</sequence>
<dbReference type="EMBL" id="JBGFFX010000002">
    <property type="protein sequence ID" value="MEY8770015.1"/>
    <property type="molecule type" value="Genomic_DNA"/>
</dbReference>
<accession>A0ABV4E5A7</accession>